<protein>
    <submittedName>
        <fullName evidence="1">Uncharacterized protein</fullName>
    </submittedName>
</protein>
<gene>
    <name evidence="1" type="ORF">K1T71_002870</name>
</gene>
<organism evidence="1 2">
    <name type="scientific">Dendrolimus kikuchii</name>
    <dbReference type="NCBI Taxonomy" id="765133"/>
    <lineage>
        <taxon>Eukaryota</taxon>
        <taxon>Metazoa</taxon>
        <taxon>Ecdysozoa</taxon>
        <taxon>Arthropoda</taxon>
        <taxon>Hexapoda</taxon>
        <taxon>Insecta</taxon>
        <taxon>Pterygota</taxon>
        <taxon>Neoptera</taxon>
        <taxon>Endopterygota</taxon>
        <taxon>Lepidoptera</taxon>
        <taxon>Glossata</taxon>
        <taxon>Ditrysia</taxon>
        <taxon>Bombycoidea</taxon>
        <taxon>Lasiocampidae</taxon>
        <taxon>Dendrolimus</taxon>
    </lineage>
</organism>
<comment type="caution">
    <text evidence="1">The sequence shown here is derived from an EMBL/GenBank/DDBJ whole genome shotgun (WGS) entry which is preliminary data.</text>
</comment>
<accession>A0ACC1DDX4</accession>
<evidence type="ECO:0000313" key="2">
    <source>
        <dbReference type="Proteomes" id="UP000824533"/>
    </source>
</evidence>
<proteinExistence type="predicted"/>
<reference evidence="1 2" key="1">
    <citation type="journal article" date="2021" name="Front. Genet.">
        <title>Chromosome-Level Genome Assembly Reveals Significant Gene Expansion in the Toll and IMD Signaling Pathways of Dendrolimus kikuchii.</title>
        <authorList>
            <person name="Zhou J."/>
            <person name="Wu P."/>
            <person name="Xiong Z."/>
            <person name="Liu N."/>
            <person name="Zhao N."/>
            <person name="Ji M."/>
            <person name="Qiu Y."/>
            <person name="Yang B."/>
        </authorList>
    </citation>
    <scope>NUCLEOTIDE SEQUENCE [LARGE SCALE GENOMIC DNA]</scope>
    <source>
        <strain evidence="1">Ann1</strain>
    </source>
</reference>
<sequence>MKQNMLLKEMPKEKEVVEDVDEKDIEEVGEEGQEEDIIRDEYYTTEGTMTDNDEIGDLVHGDYTHLLFGSCEYTHLKDISGTCLQITSYNVKLREPKSKFDLEKLFHMKALKQSISSKIDSKIKKIKKDFLTSVFEVYDRYIDRETQYDCNDIPDSGAVCETLVDAIRRHREKIKQSNRKCQPILDQSAMEITSNNLVDYSEDSKIYTKDVHMKTDSHGSDDEKKKELIDNDTISVKTEVTPHNNLAKEQHQSESDKRQQLVEIGSNRSNYSKEEDLKRKTTEIESKLPNKKKKPISPWFKSYSLSTPYNKAQLECNKASNPNIGSYPPCIKRNESSTVKDKTDILNTPQLEGSTVSNSPDVTCSPCKLKNGTPGASNDNTNNNNVSTIKPSAISSKSDLNDKRVKLNNRPPIENDTKMNEVKSSKQKVTREPVVKKESKKSKDKLNKKSSLLKKQSKSKTGKRNQLIINKSAVLRLSSSVLTKCSENKLKQKLNVQEDLPVNNEKINDFVEKSSCYTANKGINYQEEQNKCVYESSKDILKACIRDMYMSRDDITIYTDILSEADNIGKDSSIESLVKANNNMLLKKAGSSDEKRFFSKDDTLKTNIISFSVTGMQNNSGKSFHDSNIFKDEDSNKLATKINNENSNSVDIMKVEQQITTQDYSTTLVNNEREISNIHNTMVKQITDENSYSSVRGVLLKESKAEGQIIRNIESFKQYDDVKFQIQRDDIKKKWKQLSLKNYNMLKINYQLKKWKSTALKNK</sequence>
<dbReference type="EMBL" id="CM034390">
    <property type="protein sequence ID" value="KAJ0182148.1"/>
    <property type="molecule type" value="Genomic_DNA"/>
</dbReference>
<evidence type="ECO:0000313" key="1">
    <source>
        <dbReference type="EMBL" id="KAJ0182148.1"/>
    </source>
</evidence>
<keyword evidence="2" id="KW-1185">Reference proteome</keyword>
<dbReference type="Proteomes" id="UP000824533">
    <property type="component" value="Linkage Group LG04"/>
</dbReference>
<name>A0ACC1DDX4_9NEOP</name>